<protein>
    <submittedName>
        <fullName evidence="2">Alpha/beta hydrolase</fullName>
    </submittedName>
</protein>
<dbReference type="Proteomes" id="UP001058003">
    <property type="component" value="Chromosome"/>
</dbReference>
<evidence type="ECO:0000256" key="1">
    <source>
        <dbReference type="SAM" id="MobiDB-lite"/>
    </source>
</evidence>
<dbReference type="Pfam" id="PF06500">
    <property type="entry name" value="FrsA-like"/>
    <property type="match status" value="1"/>
</dbReference>
<feature type="region of interest" description="Disordered" evidence="1">
    <location>
        <begin position="351"/>
        <end position="380"/>
    </location>
</feature>
<keyword evidence="2" id="KW-0378">Hydrolase</keyword>
<dbReference type="SUPFAM" id="SSF53474">
    <property type="entry name" value="alpha/beta-Hydrolases"/>
    <property type="match status" value="1"/>
</dbReference>
<proteinExistence type="predicted"/>
<evidence type="ECO:0000313" key="3">
    <source>
        <dbReference type="Proteomes" id="UP001058003"/>
    </source>
</evidence>
<dbReference type="GO" id="GO:0016787">
    <property type="term" value="F:hydrolase activity"/>
    <property type="evidence" value="ECO:0007669"/>
    <property type="project" value="UniProtKB-KW"/>
</dbReference>
<dbReference type="EMBL" id="CP073767">
    <property type="protein sequence ID" value="UWZ58427.1"/>
    <property type="molecule type" value="Genomic_DNA"/>
</dbReference>
<gene>
    <name evidence="2" type="ORF">Daura_20965</name>
</gene>
<reference evidence="2" key="1">
    <citation type="submission" date="2021-04" db="EMBL/GenBank/DDBJ databases">
        <title>Dactylosporangium aurantiacum NRRL B-8018 full assembly.</title>
        <authorList>
            <person name="Hartkoorn R.C."/>
            <person name="Beaudoing E."/>
            <person name="Hot D."/>
        </authorList>
    </citation>
    <scope>NUCLEOTIDE SEQUENCE</scope>
    <source>
        <strain evidence="2">NRRL B-8018</strain>
    </source>
</reference>
<dbReference type="Gene3D" id="3.40.50.1820">
    <property type="entry name" value="alpha/beta hydrolase"/>
    <property type="match status" value="1"/>
</dbReference>
<evidence type="ECO:0000313" key="2">
    <source>
        <dbReference type="EMBL" id="UWZ58427.1"/>
    </source>
</evidence>
<feature type="compositionally biased region" description="Low complexity" evidence="1">
    <location>
        <begin position="369"/>
        <end position="380"/>
    </location>
</feature>
<dbReference type="KEGG" id="daur:Daura_20965"/>
<sequence length="380" mass="41009">MAELKEFAVLHARGQGMAARDVRRILAKVGNDEPGHPDSWTAVWRRAGDAERDRHRPLRACRAYAMARFPYAGDPFRAAAQDDCVRAFDAWRRAGTGIERLELDLPGGGLAAWASGLDTGRPLLVVLGGIVSVKEQWAPLLARLSAFGLAGVVTELPGVGEHRRRYLPASGRMLSDLLDRLAGRADVADTSVLAPSFGGHLALRTAAHDPRVRRVLTVGPPVAGFFTDRAWRARLPELTTRTFTHLAGTDPFAAPGWALTPAELAAVRVPVAAVLSGRDEIIPAADAVLLRRNLPDARFRVFDDVHGSPGHVTEMRLWLLHTMQRMRGAGGPATEALGLALAARRLVRPRRFAAAPPDDRPDGPPRAEPLPALAAASRGR</sequence>
<organism evidence="2 3">
    <name type="scientific">Dactylosporangium aurantiacum</name>
    <dbReference type="NCBI Taxonomy" id="35754"/>
    <lineage>
        <taxon>Bacteria</taxon>
        <taxon>Bacillati</taxon>
        <taxon>Actinomycetota</taxon>
        <taxon>Actinomycetes</taxon>
        <taxon>Micromonosporales</taxon>
        <taxon>Micromonosporaceae</taxon>
        <taxon>Dactylosporangium</taxon>
    </lineage>
</organism>
<name>A0A9Q9ILM7_9ACTN</name>
<dbReference type="InterPro" id="IPR029058">
    <property type="entry name" value="AB_hydrolase_fold"/>
</dbReference>
<keyword evidence="3" id="KW-1185">Reference proteome</keyword>
<accession>A0A9Q9ILM7</accession>
<dbReference type="InterPro" id="IPR010520">
    <property type="entry name" value="FrsA-like"/>
</dbReference>
<dbReference type="AlphaFoldDB" id="A0A9Q9ILM7"/>